<evidence type="ECO:0000256" key="8">
    <source>
        <dbReference type="ARBA" id="ARBA00023069"/>
    </source>
</evidence>
<evidence type="ECO:0000256" key="13">
    <source>
        <dbReference type="ARBA" id="ARBA00040950"/>
    </source>
</evidence>
<evidence type="ECO:0000256" key="5">
    <source>
        <dbReference type="ARBA" id="ARBA00022737"/>
    </source>
</evidence>
<evidence type="ECO:0000256" key="4">
    <source>
        <dbReference type="ARBA" id="ARBA00022614"/>
    </source>
</evidence>
<comment type="subcellular location">
    <subcellularLocation>
        <location evidence="2">Cytoplasm</location>
        <location evidence="2">Cytoskeleton</location>
        <location evidence="2">Flagellum axoneme</location>
    </subcellularLocation>
</comment>
<keyword evidence="6" id="KW-0282">Flagellum</keyword>
<comment type="function">
    <text evidence="1">Cilium-specific protein required for cilia structures.</text>
</comment>
<evidence type="ECO:0000256" key="10">
    <source>
        <dbReference type="ARBA" id="ARBA00023273"/>
    </source>
</evidence>
<evidence type="ECO:0000256" key="11">
    <source>
        <dbReference type="ARBA" id="ARBA00024433"/>
    </source>
</evidence>
<dbReference type="InterPro" id="IPR032675">
    <property type="entry name" value="LRR_dom_sf"/>
</dbReference>
<protein>
    <recommendedName>
        <fullName evidence="11">Dynein axonemal assembly factor 1 homolog</fullName>
    </recommendedName>
    <alternativeName>
        <fullName evidence="13">Dynein regulatory complex subunit 3</fullName>
    </alternativeName>
</protein>
<keyword evidence="5" id="KW-0677">Repeat</keyword>
<evidence type="ECO:0000256" key="7">
    <source>
        <dbReference type="ARBA" id="ARBA00023054"/>
    </source>
</evidence>
<proteinExistence type="inferred from homology"/>
<gene>
    <name evidence="15" type="ORF">R5R35_009418</name>
</gene>
<dbReference type="InterPro" id="IPR050576">
    <property type="entry name" value="Cilia_flagella_integrity"/>
</dbReference>
<comment type="caution">
    <text evidence="15">The sequence shown here is derived from an EMBL/GenBank/DDBJ whole genome shotgun (WGS) entry which is preliminary data.</text>
</comment>
<evidence type="ECO:0000313" key="15">
    <source>
        <dbReference type="EMBL" id="KAK7867518.1"/>
    </source>
</evidence>
<keyword evidence="9" id="KW-0206">Cytoskeleton</keyword>
<evidence type="ECO:0000256" key="6">
    <source>
        <dbReference type="ARBA" id="ARBA00022846"/>
    </source>
</evidence>
<evidence type="ECO:0000256" key="3">
    <source>
        <dbReference type="ARBA" id="ARBA00022490"/>
    </source>
</evidence>
<dbReference type="AlphaFoldDB" id="A0AAN9VNZ6"/>
<feature type="compositionally biased region" description="Acidic residues" evidence="14">
    <location>
        <begin position="609"/>
        <end position="637"/>
    </location>
</feature>
<name>A0AAN9VNZ6_9ORTH</name>
<dbReference type="EMBL" id="JAZDUA010000117">
    <property type="protein sequence ID" value="KAK7867518.1"/>
    <property type="molecule type" value="Genomic_DNA"/>
</dbReference>
<dbReference type="PROSITE" id="PS51450">
    <property type="entry name" value="LRR"/>
    <property type="match status" value="3"/>
</dbReference>
<dbReference type="PANTHER" id="PTHR45973:SF12">
    <property type="entry name" value="DYNEIN REGULATORY COMPLEX SUBUNIT 3"/>
    <property type="match status" value="1"/>
</dbReference>
<evidence type="ECO:0000256" key="1">
    <source>
        <dbReference type="ARBA" id="ARBA00003843"/>
    </source>
</evidence>
<feature type="region of interest" description="Disordered" evidence="14">
    <location>
        <begin position="584"/>
        <end position="673"/>
    </location>
</feature>
<sequence length="673" mass="78052">MSVATSNIIHEEIEPGVINADMIIKSVLENCPKGELGRLIAEEGIVLEEVKELRLEFLNILRIDHLWMLDSLVILHISNNMIEKIENLERLVNLKELDLSFNNIEVIENLGTLVNLEVLTVFGNKIYKLENLENLKLLMIFSVGNNLLVDLENVMYLRPFHSLRALNMSGNPVALHDNFKEYVYTFLPQLVYYEYRMITQTEREMANIRFKDELKVVLEEESASKVEITDEEELKIHRNAFVENLNADQLFKAMFVDDHEGIALLKMNEETEELVIDFKDKFIAHCKEIFDFGLTQYKLRQSEIEQYESCVIDAKKTIMDKSREMMNEYIERKSEIFLEMRTIVRLMQAEAEAMEAGEDVEDHFIEYSERIKVLALDFQEKSHRLWQELMRMEMTLYEQIEESTSNFEVAIRELQTQLVENTQALFVKLREEENTYFEQLSDAGLKYMNTLNLLDDPTLELDPDLQNIMLDRDTMASAISGSHEIHVQVIDDRQDALTTKANNWTNDYFETLRKDEIKRNRGKIVEISHFMDLQQEEYEEILAATGIHIEEPGVEDGEDDEKGLAASIRAEERRSKMLMEAIMGDEEEEEEEGEGEWDEEEGGQLVGEGEGEEEEEEGEEEEEEEKEGEAEEEENAESDAGRVSSSAVSAVDEKVEDEQGSDDKGDEKEEKDE</sequence>
<keyword evidence="7" id="KW-0175">Coiled coil</keyword>
<evidence type="ECO:0000256" key="2">
    <source>
        <dbReference type="ARBA" id="ARBA00004611"/>
    </source>
</evidence>
<dbReference type="GO" id="GO:0005929">
    <property type="term" value="C:cilium"/>
    <property type="evidence" value="ECO:0007669"/>
    <property type="project" value="TreeGrafter"/>
</dbReference>
<keyword evidence="8" id="KW-0969">Cilium</keyword>
<evidence type="ECO:0000256" key="12">
    <source>
        <dbReference type="ARBA" id="ARBA00038378"/>
    </source>
</evidence>
<dbReference type="Gene3D" id="3.80.10.10">
    <property type="entry name" value="Ribonuclease Inhibitor"/>
    <property type="match status" value="1"/>
</dbReference>
<reference evidence="15 16" key="1">
    <citation type="submission" date="2024-03" db="EMBL/GenBank/DDBJ databases">
        <title>The genome assembly and annotation of the cricket Gryllus longicercus Weissman &amp; Gray.</title>
        <authorList>
            <person name="Szrajer S."/>
            <person name="Gray D."/>
            <person name="Ylla G."/>
        </authorList>
    </citation>
    <scope>NUCLEOTIDE SEQUENCE [LARGE SCALE GENOMIC DNA]</scope>
    <source>
        <strain evidence="15">DAG 2021-001</strain>
        <tissue evidence="15">Whole body minus gut</tissue>
    </source>
</reference>
<dbReference type="InterPro" id="IPR001611">
    <property type="entry name" value="Leu-rich_rpt"/>
</dbReference>
<organism evidence="15 16">
    <name type="scientific">Gryllus longicercus</name>
    <dbReference type="NCBI Taxonomy" id="2509291"/>
    <lineage>
        <taxon>Eukaryota</taxon>
        <taxon>Metazoa</taxon>
        <taxon>Ecdysozoa</taxon>
        <taxon>Arthropoda</taxon>
        <taxon>Hexapoda</taxon>
        <taxon>Insecta</taxon>
        <taxon>Pterygota</taxon>
        <taxon>Neoptera</taxon>
        <taxon>Polyneoptera</taxon>
        <taxon>Orthoptera</taxon>
        <taxon>Ensifera</taxon>
        <taxon>Gryllidea</taxon>
        <taxon>Grylloidea</taxon>
        <taxon>Gryllidae</taxon>
        <taxon>Gryllinae</taxon>
        <taxon>Gryllus</taxon>
    </lineage>
</organism>
<keyword evidence="16" id="KW-1185">Reference proteome</keyword>
<dbReference type="PANTHER" id="PTHR45973">
    <property type="entry name" value="PROTEIN PHOSPHATASE 1 REGULATORY SUBUNIT SDS22-RELATED"/>
    <property type="match status" value="1"/>
</dbReference>
<evidence type="ECO:0000313" key="16">
    <source>
        <dbReference type="Proteomes" id="UP001378592"/>
    </source>
</evidence>
<accession>A0AAN9VNZ6</accession>
<dbReference type="Proteomes" id="UP001378592">
    <property type="component" value="Unassembled WGS sequence"/>
</dbReference>
<feature type="compositionally biased region" description="Acidic residues" evidence="14">
    <location>
        <begin position="584"/>
        <end position="602"/>
    </location>
</feature>
<evidence type="ECO:0000256" key="9">
    <source>
        <dbReference type="ARBA" id="ARBA00023212"/>
    </source>
</evidence>
<keyword evidence="4" id="KW-0433">Leucine-rich repeat</keyword>
<dbReference type="SUPFAM" id="SSF52075">
    <property type="entry name" value="Outer arm dynein light chain 1"/>
    <property type="match status" value="1"/>
</dbReference>
<dbReference type="Pfam" id="PF14580">
    <property type="entry name" value="LRR_9"/>
    <property type="match status" value="1"/>
</dbReference>
<dbReference type="SMART" id="SM00365">
    <property type="entry name" value="LRR_SD22"/>
    <property type="match status" value="3"/>
</dbReference>
<keyword evidence="10" id="KW-0966">Cell projection</keyword>
<evidence type="ECO:0000256" key="14">
    <source>
        <dbReference type="SAM" id="MobiDB-lite"/>
    </source>
</evidence>
<feature type="compositionally biased region" description="Basic and acidic residues" evidence="14">
    <location>
        <begin position="661"/>
        <end position="673"/>
    </location>
</feature>
<comment type="similarity">
    <text evidence="12">Belongs to the DRC3 family.</text>
</comment>
<keyword evidence="3" id="KW-0963">Cytoplasm</keyword>